<evidence type="ECO:0000256" key="2">
    <source>
        <dbReference type="ARBA" id="ARBA00022741"/>
    </source>
</evidence>
<evidence type="ECO:0000259" key="8">
    <source>
        <dbReference type="PROSITE" id="PS50011"/>
    </source>
</evidence>
<keyword evidence="2 6" id="KW-0547">Nucleotide-binding</keyword>
<sequence>APNPWTPPKTWRPAGRYVRARGQEELGSGGYASVMRVVDMLGGNTRARKRLHYERQPSTQLLYEVEALSRLRRHPGIAELLDVCHSPGTIDLIMPVYWGTLQDLFNTAEEGTRELPSGLRRNIALQLLVALSYVHRKNIVHLDIKPSNIFFTDEGHVKIGDFGLAGSRTSWVLVSHSHLRHARIHGARVPSGLSAP</sequence>
<evidence type="ECO:0000256" key="6">
    <source>
        <dbReference type="PROSITE-ProRule" id="PRU10141"/>
    </source>
</evidence>
<keyword evidence="1" id="KW-0808">Transferase</keyword>
<keyword evidence="7" id="KW-0723">Serine/threonine-protein kinase</keyword>
<keyword evidence="3" id="KW-0418">Kinase</keyword>
<dbReference type="Pfam" id="PF00069">
    <property type="entry name" value="Pkinase"/>
    <property type="match status" value="1"/>
</dbReference>
<name>A0ABN7J0H3_9BASI</name>
<dbReference type="PANTHER" id="PTHR11042">
    <property type="entry name" value="EUKARYOTIC TRANSLATION INITIATION FACTOR 2-ALPHA KINASE EIF2-ALPHA KINASE -RELATED"/>
    <property type="match status" value="1"/>
</dbReference>
<keyword evidence="4 6" id="KW-0067">ATP-binding</keyword>
<dbReference type="Proteomes" id="UP000836402">
    <property type="component" value="Unassembled WGS sequence"/>
</dbReference>
<accession>A0ABN7J0H3</accession>
<dbReference type="CDD" id="cd00180">
    <property type="entry name" value="PKc"/>
    <property type="match status" value="1"/>
</dbReference>
<dbReference type="SUPFAM" id="SSF56112">
    <property type="entry name" value="Protein kinase-like (PK-like)"/>
    <property type="match status" value="1"/>
</dbReference>
<evidence type="ECO:0000256" key="7">
    <source>
        <dbReference type="RuleBase" id="RU000304"/>
    </source>
</evidence>
<dbReference type="InterPro" id="IPR050339">
    <property type="entry name" value="CC_SR_Kinase"/>
</dbReference>
<dbReference type="InterPro" id="IPR011009">
    <property type="entry name" value="Kinase-like_dom_sf"/>
</dbReference>
<dbReference type="InterPro" id="IPR008271">
    <property type="entry name" value="Ser/Thr_kinase_AS"/>
</dbReference>
<feature type="non-terminal residue" evidence="9">
    <location>
        <position position="1"/>
    </location>
</feature>
<dbReference type="PROSITE" id="PS00108">
    <property type="entry name" value="PROTEIN_KINASE_ST"/>
    <property type="match status" value="1"/>
</dbReference>
<gene>
    <name evidence="9" type="ORF">JKIAZH3_G9539</name>
</gene>
<organism evidence="9 10">
    <name type="scientific">Tilletia caries</name>
    <name type="common">wheat bunt fungus</name>
    <dbReference type="NCBI Taxonomy" id="13290"/>
    <lineage>
        <taxon>Eukaryota</taxon>
        <taxon>Fungi</taxon>
        <taxon>Dikarya</taxon>
        <taxon>Basidiomycota</taxon>
        <taxon>Ustilaginomycotina</taxon>
        <taxon>Exobasidiomycetes</taxon>
        <taxon>Tilletiales</taxon>
        <taxon>Tilletiaceae</taxon>
        <taxon>Tilletia</taxon>
    </lineage>
</organism>
<reference evidence="9" key="1">
    <citation type="submission" date="2020-10" db="EMBL/GenBank/DDBJ databases">
        <authorList>
            <person name="Sedaghatjoo S."/>
        </authorList>
    </citation>
    <scope>NUCLEOTIDE SEQUENCE</scope>
    <source>
        <strain evidence="9">AZH3</strain>
    </source>
</reference>
<dbReference type="PROSITE" id="PS00107">
    <property type="entry name" value="PROTEIN_KINASE_ATP"/>
    <property type="match status" value="1"/>
</dbReference>
<dbReference type="Gene3D" id="1.10.510.10">
    <property type="entry name" value="Transferase(Phosphotransferase) domain 1"/>
    <property type="match status" value="1"/>
</dbReference>
<evidence type="ECO:0000313" key="9">
    <source>
        <dbReference type="EMBL" id="CAD6943542.1"/>
    </source>
</evidence>
<dbReference type="PROSITE" id="PS50011">
    <property type="entry name" value="PROTEIN_KINASE_DOM"/>
    <property type="match status" value="1"/>
</dbReference>
<evidence type="ECO:0000256" key="3">
    <source>
        <dbReference type="ARBA" id="ARBA00022777"/>
    </source>
</evidence>
<protein>
    <recommendedName>
        <fullName evidence="8">Protein kinase domain-containing protein</fullName>
    </recommendedName>
</protein>
<dbReference type="SMART" id="SM00220">
    <property type="entry name" value="S_TKc"/>
    <property type="match status" value="1"/>
</dbReference>
<evidence type="ECO:0000256" key="1">
    <source>
        <dbReference type="ARBA" id="ARBA00022679"/>
    </source>
</evidence>
<dbReference type="InterPro" id="IPR017441">
    <property type="entry name" value="Protein_kinase_ATP_BS"/>
</dbReference>
<feature type="binding site" evidence="6">
    <location>
        <position position="49"/>
    </location>
    <ligand>
        <name>ATP</name>
        <dbReference type="ChEBI" id="CHEBI:30616"/>
    </ligand>
</feature>
<evidence type="ECO:0000313" key="10">
    <source>
        <dbReference type="Proteomes" id="UP000836402"/>
    </source>
</evidence>
<keyword evidence="10" id="KW-1185">Reference proteome</keyword>
<evidence type="ECO:0000256" key="5">
    <source>
        <dbReference type="ARBA" id="ARBA00037982"/>
    </source>
</evidence>
<evidence type="ECO:0000256" key="4">
    <source>
        <dbReference type="ARBA" id="ARBA00022840"/>
    </source>
</evidence>
<feature type="domain" description="Protein kinase" evidence="8">
    <location>
        <begin position="20"/>
        <end position="196"/>
    </location>
</feature>
<dbReference type="InterPro" id="IPR000719">
    <property type="entry name" value="Prot_kinase_dom"/>
</dbReference>
<feature type="non-terminal residue" evidence="9">
    <location>
        <position position="196"/>
    </location>
</feature>
<comment type="caution">
    <text evidence="9">The sequence shown here is derived from an EMBL/GenBank/DDBJ whole genome shotgun (WGS) entry which is preliminary data.</text>
</comment>
<proteinExistence type="inferred from homology"/>
<dbReference type="EMBL" id="CAJHJG010004709">
    <property type="protein sequence ID" value="CAD6943542.1"/>
    <property type="molecule type" value="Genomic_DNA"/>
</dbReference>
<comment type="similarity">
    <text evidence="5">Belongs to the protein kinase superfamily. Ser/Thr protein kinase family. GCN2 subfamily.</text>
</comment>